<dbReference type="CDD" id="cd06261">
    <property type="entry name" value="TM_PBP2"/>
    <property type="match status" value="1"/>
</dbReference>
<feature type="transmembrane region" description="Helical" evidence="8">
    <location>
        <begin position="183"/>
        <end position="203"/>
    </location>
</feature>
<keyword evidence="3" id="KW-1003">Cell membrane</keyword>
<dbReference type="Proteomes" id="UP000198348">
    <property type="component" value="Unassembled WGS sequence"/>
</dbReference>
<dbReference type="GO" id="GO:0006865">
    <property type="term" value="P:amino acid transport"/>
    <property type="evidence" value="ECO:0007669"/>
    <property type="project" value="UniProtKB-KW"/>
</dbReference>
<reference evidence="10 11" key="1">
    <citation type="submission" date="2017-06" db="EMBL/GenBank/DDBJ databases">
        <authorList>
            <person name="Kim H.J."/>
            <person name="Triplett B.A."/>
        </authorList>
    </citation>
    <scope>NUCLEOTIDE SEQUENCE [LARGE SCALE GENOMIC DNA]</scope>
    <source>
        <strain evidence="10 11">DSM 45207</strain>
    </source>
</reference>
<dbReference type="InterPro" id="IPR010065">
    <property type="entry name" value="AA_ABC_transptr_permease_3TM"/>
</dbReference>
<dbReference type="GO" id="GO:0043190">
    <property type="term" value="C:ATP-binding cassette (ABC) transporter complex"/>
    <property type="evidence" value="ECO:0007669"/>
    <property type="project" value="InterPro"/>
</dbReference>
<dbReference type="InterPro" id="IPR035906">
    <property type="entry name" value="MetI-like_sf"/>
</dbReference>
<gene>
    <name evidence="10" type="ORF">SAMN06265360_110103</name>
</gene>
<dbReference type="InterPro" id="IPR014342">
    <property type="entry name" value="Ectoine_EhuC"/>
</dbReference>
<evidence type="ECO:0000259" key="9">
    <source>
        <dbReference type="PROSITE" id="PS50928"/>
    </source>
</evidence>
<dbReference type="InterPro" id="IPR043429">
    <property type="entry name" value="ArtM/GltK/GlnP/TcyL/YhdX-like"/>
</dbReference>
<keyword evidence="7 8" id="KW-0472">Membrane</keyword>
<protein>
    <submittedName>
        <fullName evidence="10">Amino acid ABC transporter membrane protein 1, PAAT family</fullName>
    </submittedName>
</protein>
<dbReference type="PANTHER" id="PTHR30614:SF0">
    <property type="entry name" value="L-CYSTINE TRANSPORT SYSTEM PERMEASE PROTEIN TCYL"/>
    <property type="match status" value="1"/>
</dbReference>
<dbReference type="PROSITE" id="PS50928">
    <property type="entry name" value="ABC_TM1"/>
    <property type="match status" value="1"/>
</dbReference>
<dbReference type="AlphaFoldDB" id="A0A238XDM0"/>
<evidence type="ECO:0000256" key="1">
    <source>
        <dbReference type="ARBA" id="ARBA00004651"/>
    </source>
</evidence>
<dbReference type="GO" id="GO:0022857">
    <property type="term" value="F:transmembrane transporter activity"/>
    <property type="evidence" value="ECO:0007669"/>
    <property type="project" value="InterPro"/>
</dbReference>
<proteinExistence type="inferred from homology"/>
<accession>A0A238XDM0</accession>
<evidence type="ECO:0000256" key="7">
    <source>
        <dbReference type="ARBA" id="ARBA00023136"/>
    </source>
</evidence>
<dbReference type="OrthoDB" id="9814902at2"/>
<evidence type="ECO:0000256" key="2">
    <source>
        <dbReference type="ARBA" id="ARBA00022448"/>
    </source>
</evidence>
<comment type="similarity">
    <text evidence="8">Belongs to the binding-protein-dependent transport system permease family.</text>
</comment>
<name>A0A238XDM0_9PSEU</name>
<keyword evidence="4 8" id="KW-0812">Transmembrane</keyword>
<dbReference type="Gene3D" id="1.10.3720.10">
    <property type="entry name" value="MetI-like"/>
    <property type="match status" value="1"/>
</dbReference>
<evidence type="ECO:0000256" key="3">
    <source>
        <dbReference type="ARBA" id="ARBA00022475"/>
    </source>
</evidence>
<dbReference type="InterPro" id="IPR000515">
    <property type="entry name" value="MetI-like"/>
</dbReference>
<keyword evidence="5" id="KW-0029">Amino-acid transport</keyword>
<organism evidence="10 11">
    <name type="scientific">Haloechinothrix alba</name>
    <dbReference type="NCBI Taxonomy" id="664784"/>
    <lineage>
        <taxon>Bacteria</taxon>
        <taxon>Bacillati</taxon>
        <taxon>Actinomycetota</taxon>
        <taxon>Actinomycetes</taxon>
        <taxon>Pseudonocardiales</taxon>
        <taxon>Pseudonocardiaceae</taxon>
        <taxon>Haloechinothrix</taxon>
    </lineage>
</organism>
<comment type="subcellular location">
    <subcellularLocation>
        <location evidence="1 8">Cell membrane</location>
        <topology evidence="1 8">Multi-pass membrane protein</topology>
    </subcellularLocation>
</comment>
<evidence type="ECO:0000313" key="11">
    <source>
        <dbReference type="Proteomes" id="UP000198348"/>
    </source>
</evidence>
<dbReference type="PANTHER" id="PTHR30614">
    <property type="entry name" value="MEMBRANE COMPONENT OF AMINO ACID ABC TRANSPORTER"/>
    <property type="match status" value="1"/>
</dbReference>
<dbReference type="Pfam" id="PF00528">
    <property type="entry name" value="BPD_transp_1"/>
    <property type="match status" value="1"/>
</dbReference>
<sequence length="235" mass="25439">MSTIIEHSTRLWEGLLVTLQLLVLGSVLTLVIAFTAGLARMSRQFLVRFPAAVFIEVFRGTSMIVQLFWFFFALPMLGIELPGFAVGVLVLALNEGAYAAEVVRGAIKSRPAGQTEACIALGIGPVTRMRRILIPQSIPAMLPAFGNVVVDLLKNTSLVSAVTVLDLTYKGQEIRAITGETTAVFTTLLVVYFVLSVLLSFLVKWSERRFAIDRVGKANGARLLSLPGISRGGTT</sequence>
<feature type="transmembrane region" description="Helical" evidence="8">
    <location>
        <begin position="67"/>
        <end position="93"/>
    </location>
</feature>
<dbReference type="NCBIfam" id="TIGR01726">
    <property type="entry name" value="HEQRo_perm_3TM"/>
    <property type="match status" value="1"/>
</dbReference>
<dbReference type="NCBIfam" id="TIGR03004">
    <property type="entry name" value="ectoine_ehuC"/>
    <property type="match status" value="1"/>
</dbReference>
<feature type="transmembrane region" description="Helical" evidence="8">
    <location>
        <begin position="15"/>
        <end position="39"/>
    </location>
</feature>
<keyword evidence="11" id="KW-1185">Reference proteome</keyword>
<evidence type="ECO:0000256" key="8">
    <source>
        <dbReference type="RuleBase" id="RU363032"/>
    </source>
</evidence>
<dbReference type="SUPFAM" id="SSF161098">
    <property type="entry name" value="MetI-like"/>
    <property type="match status" value="1"/>
</dbReference>
<evidence type="ECO:0000313" key="10">
    <source>
        <dbReference type="EMBL" id="SNR56800.1"/>
    </source>
</evidence>
<evidence type="ECO:0000256" key="6">
    <source>
        <dbReference type="ARBA" id="ARBA00022989"/>
    </source>
</evidence>
<dbReference type="RefSeq" id="WP_089301525.1">
    <property type="nucleotide sequence ID" value="NZ_FZNW01000010.1"/>
</dbReference>
<evidence type="ECO:0000256" key="5">
    <source>
        <dbReference type="ARBA" id="ARBA00022970"/>
    </source>
</evidence>
<dbReference type="EMBL" id="FZNW01000010">
    <property type="protein sequence ID" value="SNR56800.1"/>
    <property type="molecule type" value="Genomic_DNA"/>
</dbReference>
<keyword evidence="2 8" id="KW-0813">Transport</keyword>
<keyword evidence="6 8" id="KW-1133">Transmembrane helix</keyword>
<feature type="domain" description="ABC transmembrane type-1" evidence="9">
    <location>
        <begin position="15"/>
        <end position="203"/>
    </location>
</feature>
<evidence type="ECO:0000256" key="4">
    <source>
        <dbReference type="ARBA" id="ARBA00022692"/>
    </source>
</evidence>